<accession>A0A5Z3BW81</accession>
<evidence type="ECO:0000256" key="1">
    <source>
        <dbReference type="SAM" id="Phobius"/>
    </source>
</evidence>
<protein>
    <submittedName>
        <fullName evidence="2">Uncharacterized protein</fullName>
    </submittedName>
</protein>
<keyword evidence="1" id="KW-0812">Transmembrane</keyword>
<organism evidence="2">
    <name type="scientific">Salmonella enterica</name>
    <name type="common">Salmonella choleraesuis</name>
    <dbReference type="NCBI Taxonomy" id="28901"/>
    <lineage>
        <taxon>Bacteria</taxon>
        <taxon>Pseudomonadati</taxon>
        <taxon>Pseudomonadota</taxon>
        <taxon>Gammaproteobacteria</taxon>
        <taxon>Enterobacterales</taxon>
        <taxon>Enterobacteriaceae</taxon>
        <taxon>Salmonella</taxon>
    </lineage>
</organism>
<feature type="transmembrane region" description="Helical" evidence="1">
    <location>
        <begin position="70"/>
        <end position="90"/>
    </location>
</feature>
<sequence>MMDENKIQAQKHIEKVVEKYRCVEGRDNFRWVVKPTFVIPGSGYGIGIVLVFVFLFGIGFKLYDYGRYNLLVIIITCAPLVLMLLFRVVASKCKYFQEKSWVNDEVSDEDILLLCENEDLRPLIKDEIEHGYKLTYTSLLEELPDYLSRIEAYHAKKERSALIRKIDEII</sequence>
<dbReference type="EMBL" id="AAKGZS010000077">
    <property type="protein sequence ID" value="ECR6710326.1"/>
    <property type="molecule type" value="Genomic_DNA"/>
</dbReference>
<reference evidence="2" key="1">
    <citation type="submission" date="2019-09" db="EMBL/GenBank/DDBJ databases">
        <authorList>
            <consortium name="GenomeTrakr network: Whole genome sequencing for foodborne pathogen traceback"/>
        </authorList>
    </citation>
    <scope>NUCLEOTIDE SEQUENCE</scope>
    <source>
        <strain evidence="2">ADRDL-2854</strain>
    </source>
</reference>
<comment type="caution">
    <text evidence="2">The sequence shown here is derived from an EMBL/GenBank/DDBJ whole genome shotgun (WGS) entry which is preliminary data.</text>
</comment>
<keyword evidence="1" id="KW-1133">Transmembrane helix</keyword>
<feature type="transmembrane region" description="Helical" evidence="1">
    <location>
        <begin position="36"/>
        <end position="58"/>
    </location>
</feature>
<gene>
    <name evidence="2" type="ORF">F2B06_19190</name>
</gene>
<name>A0A5Z3BW81_SALER</name>
<proteinExistence type="predicted"/>
<evidence type="ECO:0000313" key="2">
    <source>
        <dbReference type="EMBL" id="ECR6710326.1"/>
    </source>
</evidence>
<dbReference type="AlphaFoldDB" id="A0A5Z3BW81"/>
<keyword evidence="1" id="KW-0472">Membrane</keyword>